<comment type="caution">
    <text evidence="2">The sequence shown here is derived from an EMBL/GenBank/DDBJ whole genome shotgun (WGS) entry which is preliminary data.</text>
</comment>
<protein>
    <recommendedName>
        <fullName evidence="4">K(+)-transporting ATPase subunit F</fullName>
    </recommendedName>
</protein>
<evidence type="ECO:0008006" key="4">
    <source>
        <dbReference type="Google" id="ProtNLM"/>
    </source>
</evidence>
<organism evidence="2 3">
    <name type="scientific">Streptomyces finlayi</name>
    <dbReference type="NCBI Taxonomy" id="67296"/>
    <lineage>
        <taxon>Bacteria</taxon>
        <taxon>Bacillati</taxon>
        <taxon>Actinomycetota</taxon>
        <taxon>Actinomycetes</taxon>
        <taxon>Kitasatosporales</taxon>
        <taxon>Streptomycetaceae</taxon>
        <taxon>Streptomyces</taxon>
    </lineage>
</organism>
<dbReference type="Proteomes" id="UP000638353">
    <property type="component" value="Unassembled WGS sequence"/>
</dbReference>
<reference evidence="2" key="1">
    <citation type="journal article" date="2014" name="Int. J. Syst. Evol. Microbiol.">
        <title>Complete genome sequence of Corynebacterium casei LMG S-19264T (=DSM 44701T), isolated from a smear-ripened cheese.</title>
        <authorList>
            <consortium name="US DOE Joint Genome Institute (JGI-PGF)"/>
            <person name="Walter F."/>
            <person name="Albersmeier A."/>
            <person name="Kalinowski J."/>
            <person name="Ruckert C."/>
        </authorList>
    </citation>
    <scope>NUCLEOTIDE SEQUENCE</scope>
    <source>
        <strain evidence="2">JCM 4637</strain>
    </source>
</reference>
<evidence type="ECO:0000313" key="3">
    <source>
        <dbReference type="Proteomes" id="UP000638353"/>
    </source>
</evidence>
<keyword evidence="1" id="KW-0812">Transmembrane</keyword>
<keyword evidence="1" id="KW-0472">Membrane</keyword>
<reference evidence="2" key="2">
    <citation type="submission" date="2020-09" db="EMBL/GenBank/DDBJ databases">
        <authorList>
            <person name="Sun Q."/>
            <person name="Ohkuma M."/>
        </authorList>
    </citation>
    <scope>NUCLEOTIDE SEQUENCE</scope>
    <source>
        <strain evidence="2">JCM 4637</strain>
    </source>
</reference>
<evidence type="ECO:0000313" key="2">
    <source>
        <dbReference type="EMBL" id="GHC89068.1"/>
    </source>
</evidence>
<feature type="transmembrane region" description="Helical" evidence="1">
    <location>
        <begin position="28"/>
        <end position="47"/>
    </location>
</feature>
<sequence length="55" mass="6146">MRRAGPDPYAELVVPSGLRRTRVEKRMTVENIVGIVIAAALVGYLLLARLHPDKY</sequence>
<proteinExistence type="predicted"/>
<dbReference type="AlphaFoldDB" id="A0A918WVR3"/>
<evidence type="ECO:0000256" key="1">
    <source>
        <dbReference type="SAM" id="Phobius"/>
    </source>
</evidence>
<dbReference type="EMBL" id="BMVC01000004">
    <property type="protein sequence ID" value="GHC89068.1"/>
    <property type="molecule type" value="Genomic_DNA"/>
</dbReference>
<gene>
    <name evidence="2" type="ORF">GCM10010334_21730</name>
</gene>
<accession>A0A918WVR3</accession>
<keyword evidence="1" id="KW-1133">Transmembrane helix</keyword>
<name>A0A918WVR3_9ACTN</name>